<comment type="caution">
    <text evidence="1">The sequence shown here is derived from an EMBL/GenBank/DDBJ whole genome shotgun (WGS) entry which is preliminary data.</text>
</comment>
<gene>
    <name evidence="1" type="ORF">R3I93_008677</name>
</gene>
<accession>A0AAN9D1F9</accession>
<organism evidence="1 2">
    <name type="scientific">Phoxinus phoxinus</name>
    <name type="common">Eurasian minnow</name>
    <dbReference type="NCBI Taxonomy" id="58324"/>
    <lineage>
        <taxon>Eukaryota</taxon>
        <taxon>Metazoa</taxon>
        <taxon>Chordata</taxon>
        <taxon>Craniata</taxon>
        <taxon>Vertebrata</taxon>
        <taxon>Euteleostomi</taxon>
        <taxon>Actinopterygii</taxon>
        <taxon>Neopterygii</taxon>
        <taxon>Teleostei</taxon>
        <taxon>Ostariophysi</taxon>
        <taxon>Cypriniformes</taxon>
        <taxon>Leuciscidae</taxon>
        <taxon>Phoxininae</taxon>
        <taxon>Phoxinus</taxon>
    </lineage>
</organism>
<keyword evidence="2" id="KW-1185">Reference proteome</keyword>
<dbReference type="AlphaFoldDB" id="A0AAN9D1F9"/>
<evidence type="ECO:0000313" key="1">
    <source>
        <dbReference type="EMBL" id="KAK7157272.1"/>
    </source>
</evidence>
<dbReference type="EMBL" id="JAYKXH010000009">
    <property type="protein sequence ID" value="KAK7157272.1"/>
    <property type="molecule type" value="Genomic_DNA"/>
</dbReference>
<proteinExistence type="predicted"/>
<reference evidence="1 2" key="1">
    <citation type="submission" date="2024-02" db="EMBL/GenBank/DDBJ databases">
        <title>Chromosome-level genome assembly of the Eurasian Minnow (Phoxinus phoxinus).</title>
        <authorList>
            <person name="Oriowo T.O."/>
            <person name="Martin S."/>
            <person name="Stange M."/>
            <person name="Chrysostomakis Y."/>
            <person name="Brown T."/>
            <person name="Winkler S."/>
            <person name="Kukowka S."/>
            <person name="Myers E.W."/>
            <person name="Bohne A."/>
        </authorList>
    </citation>
    <scope>NUCLEOTIDE SEQUENCE [LARGE SCALE GENOMIC DNA]</scope>
    <source>
        <strain evidence="1">ZFMK-TIS-60720</strain>
        <tissue evidence="1">Whole Organism</tissue>
    </source>
</reference>
<sequence length="35" mass="3997">MSDNKEWYQLDQDLDKVLEATLAGTAEQKSILSQQ</sequence>
<dbReference type="Proteomes" id="UP001364617">
    <property type="component" value="Unassembled WGS sequence"/>
</dbReference>
<name>A0AAN9D1F9_9TELE</name>
<evidence type="ECO:0000313" key="2">
    <source>
        <dbReference type="Proteomes" id="UP001364617"/>
    </source>
</evidence>
<protein>
    <submittedName>
        <fullName evidence="1">Uncharacterized protein</fullName>
    </submittedName>
</protein>